<dbReference type="SUPFAM" id="SSF49452">
    <property type="entry name" value="Starch-binding domain-like"/>
    <property type="match status" value="1"/>
</dbReference>
<dbReference type="Pfam" id="PF00856">
    <property type="entry name" value="SET"/>
    <property type="match status" value="1"/>
</dbReference>
<gene>
    <name evidence="2" type="ORF">C1SCF055_LOCUS20337</name>
</gene>
<dbReference type="SUPFAM" id="SSF82199">
    <property type="entry name" value="SET domain"/>
    <property type="match status" value="1"/>
</dbReference>
<keyword evidence="4" id="KW-1185">Reference proteome</keyword>
<dbReference type="Gene3D" id="2.170.270.10">
    <property type="entry name" value="SET domain"/>
    <property type="match status" value="1"/>
</dbReference>
<name>A0A9P1FXT3_9DINO</name>
<evidence type="ECO:0000313" key="2">
    <source>
        <dbReference type="EMBL" id="CAI3993604.1"/>
    </source>
</evidence>
<dbReference type="OrthoDB" id="412849at2759"/>
<organism evidence="2">
    <name type="scientific">Cladocopium goreaui</name>
    <dbReference type="NCBI Taxonomy" id="2562237"/>
    <lineage>
        <taxon>Eukaryota</taxon>
        <taxon>Sar</taxon>
        <taxon>Alveolata</taxon>
        <taxon>Dinophyceae</taxon>
        <taxon>Suessiales</taxon>
        <taxon>Symbiodiniaceae</taxon>
        <taxon>Cladocopium</taxon>
    </lineage>
</organism>
<comment type="caution">
    <text evidence="2">The sequence shown here is derived from an EMBL/GenBank/DDBJ whole genome shotgun (WGS) entry which is preliminary data.</text>
</comment>
<reference evidence="3 4" key="2">
    <citation type="submission" date="2024-05" db="EMBL/GenBank/DDBJ databases">
        <authorList>
            <person name="Chen Y."/>
            <person name="Shah S."/>
            <person name="Dougan E. K."/>
            <person name="Thang M."/>
            <person name="Chan C."/>
        </authorList>
    </citation>
    <scope>NUCLEOTIDE SEQUENCE [LARGE SCALE GENOMIC DNA]</scope>
</reference>
<sequence>MTGQAVSKAQTSSLGALWVAVVKILARLRYLGLLGYALEWLLEASHASSRMHKILHSINTPKVHLLAISMVLAGHIAEHLHQEEENHHQEAHLHELRMEVQKLGTQRTRMRKKDTATPCFLDSPGEMGRIGVLFELRHADTRPGEMVTVVGARGELGAWDCYTSGLQLRTGASLYPCWAMLAPVWVSPGTSDSSASLCRSQDLDTPGHSIASPRIVRDASVIPEEPEVVSSGDSGEADTNPQQLIHIEYKFVKDRRQLKDCGPSIQWEDSIANRLVTLPFEPGSIWIISDSKFNDARRNLLGAGSKSPSDCWLFNNQGTKGRDKLDMEFRASLQDLNDAHSPEWSGREPEDDGPGAWCLREMPALKLPERFLTNQDSLLVSSKDGGHFRTPNRGPSEIHASSTESMAPLGVGSTSKQHQNVPWHLSGSKVDFGIGISSWTKRAAANFGAKVAAAEAVLFGARECWIGAGESLPEPPEVQPWVSERLELRDTDRGRGLFLSASAKEGEILFVCEPFVIGSASGLQEATVKKLRSVPEEDFNRFMSLQGSDGTRFVTETEMKLQSWTRGPRTVQHQRSVDAKKVAKVLQFNSLARDSLNGQGFAEEAALCGVWPLCSLINHSCLPNVQEHFLGDFLILRAARPIAAGEELLMSYVSPFQPRHVRRQRLSGTFQFSCAWATDFGDVGISGTNGPIQVLGMFPPGLLFSVVNDLTLSNIDF</sequence>
<dbReference type="AlphaFoldDB" id="A0A9P1FXT3"/>
<feature type="domain" description="SET" evidence="1">
    <location>
        <begin position="484"/>
        <end position="653"/>
    </location>
</feature>
<dbReference type="SMART" id="SM00317">
    <property type="entry name" value="SET"/>
    <property type="match status" value="1"/>
</dbReference>
<dbReference type="InterPro" id="IPR001214">
    <property type="entry name" value="SET_dom"/>
</dbReference>
<dbReference type="PANTHER" id="PTHR47643">
    <property type="entry name" value="TPR DOMAIN PROTEIN (AFU_ORTHOLOGUE AFUA_5G12710)"/>
    <property type="match status" value="1"/>
</dbReference>
<proteinExistence type="predicted"/>
<dbReference type="InterPro" id="IPR013784">
    <property type="entry name" value="Carb-bd-like_fold"/>
</dbReference>
<dbReference type="GO" id="GO:0030246">
    <property type="term" value="F:carbohydrate binding"/>
    <property type="evidence" value="ECO:0007669"/>
    <property type="project" value="InterPro"/>
</dbReference>
<dbReference type="InterPro" id="IPR013783">
    <property type="entry name" value="Ig-like_fold"/>
</dbReference>
<evidence type="ECO:0000313" key="3">
    <source>
        <dbReference type="EMBL" id="CAL4780916.1"/>
    </source>
</evidence>
<dbReference type="EMBL" id="CAMXCT010001851">
    <property type="protein sequence ID" value="CAI3993604.1"/>
    <property type="molecule type" value="Genomic_DNA"/>
</dbReference>
<dbReference type="Proteomes" id="UP001152797">
    <property type="component" value="Unassembled WGS sequence"/>
</dbReference>
<evidence type="ECO:0000313" key="4">
    <source>
        <dbReference type="Proteomes" id="UP001152797"/>
    </source>
</evidence>
<dbReference type="InterPro" id="IPR046341">
    <property type="entry name" value="SET_dom_sf"/>
</dbReference>
<accession>A0A9P1FXT3</accession>
<dbReference type="PROSITE" id="PS50280">
    <property type="entry name" value="SET"/>
    <property type="match status" value="1"/>
</dbReference>
<reference evidence="2" key="1">
    <citation type="submission" date="2022-10" db="EMBL/GenBank/DDBJ databases">
        <authorList>
            <person name="Chen Y."/>
            <person name="Dougan E. K."/>
            <person name="Chan C."/>
            <person name="Rhodes N."/>
            <person name="Thang M."/>
        </authorList>
    </citation>
    <scope>NUCLEOTIDE SEQUENCE</scope>
</reference>
<evidence type="ECO:0000259" key="1">
    <source>
        <dbReference type="PROSITE" id="PS50280"/>
    </source>
</evidence>
<dbReference type="PANTHER" id="PTHR47643:SF2">
    <property type="entry name" value="TPR DOMAIN PROTEIN (AFU_ORTHOLOGUE AFUA_5G12710)"/>
    <property type="match status" value="1"/>
</dbReference>
<dbReference type="InterPro" id="IPR053209">
    <property type="entry name" value="Gramillin-biosynth_MTr"/>
</dbReference>
<dbReference type="EMBL" id="CAMXCT030001851">
    <property type="protein sequence ID" value="CAL4780916.1"/>
    <property type="molecule type" value="Genomic_DNA"/>
</dbReference>
<dbReference type="Gene3D" id="2.60.40.10">
    <property type="entry name" value="Immunoglobulins"/>
    <property type="match status" value="1"/>
</dbReference>
<dbReference type="CDD" id="cd20071">
    <property type="entry name" value="SET_SMYD"/>
    <property type="match status" value="1"/>
</dbReference>
<dbReference type="EMBL" id="CAMXCT020001851">
    <property type="protein sequence ID" value="CAL1146979.1"/>
    <property type="molecule type" value="Genomic_DNA"/>
</dbReference>
<protein>
    <submittedName>
        <fullName evidence="3">Histone-lysine N-methyltransferase SMYD3 (SET an d MYND domain-containing protein 3) (Zinc finger MYND domain-containing protein 1)</fullName>
    </submittedName>
</protein>